<name>A0A1C9ZRT6_9CHLO</name>
<evidence type="ECO:0000259" key="10">
    <source>
        <dbReference type="PROSITE" id="PS52002"/>
    </source>
</evidence>
<comment type="similarity">
    <text evidence="2 9">Belongs to the snRNP Sm proteins family.</text>
</comment>
<dbReference type="Gene3D" id="2.30.30.100">
    <property type="match status" value="1"/>
</dbReference>
<keyword evidence="5 9" id="KW-0694">RNA-binding</keyword>
<keyword evidence="6 9" id="KW-0508">mRNA splicing</keyword>
<dbReference type="InterPro" id="IPR001163">
    <property type="entry name" value="Sm_dom_euk/arc"/>
</dbReference>
<dbReference type="SUPFAM" id="SSF50182">
    <property type="entry name" value="Sm-like ribonucleoproteins"/>
    <property type="match status" value="1"/>
</dbReference>
<dbReference type="GO" id="GO:0005682">
    <property type="term" value="C:U5 snRNP"/>
    <property type="evidence" value="ECO:0007669"/>
    <property type="project" value="TreeGrafter"/>
</dbReference>
<dbReference type="GO" id="GO:0071011">
    <property type="term" value="C:precatalytic spliceosome"/>
    <property type="evidence" value="ECO:0007669"/>
    <property type="project" value="TreeGrafter"/>
</dbReference>
<dbReference type="InterPro" id="IPR010920">
    <property type="entry name" value="LSM_dom_sf"/>
</dbReference>
<evidence type="ECO:0000256" key="1">
    <source>
        <dbReference type="ARBA" id="ARBA00004123"/>
    </source>
</evidence>
<dbReference type="GO" id="GO:0034719">
    <property type="term" value="C:SMN-Sm protein complex"/>
    <property type="evidence" value="ECO:0007669"/>
    <property type="project" value="TreeGrafter"/>
</dbReference>
<dbReference type="InterPro" id="IPR047575">
    <property type="entry name" value="Sm"/>
</dbReference>
<organism evidence="11">
    <name type="scientific">Ulva partita</name>
    <dbReference type="NCBI Taxonomy" id="1605170"/>
    <lineage>
        <taxon>Eukaryota</taxon>
        <taxon>Viridiplantae</taxon>
        <taxon>Chlorophyta</taxon>
        <taxon>core chlorophytes</taxon>
        <taxon>Ulvophyceae</taxon>
        <taxon>OUU clade</taxon>
        <taxon>Ulvales</taxon>
        <taxon>Ulvaceae</taxon>
        <taxon>Ulva</taxon>
    </lineage>
</organism>
<keyword evidence="8 9" id="KW-0687">Ribonucleoprotein</keyword>
<gene>
    <name evidence="11" type="primary">05745m</name>
</gene>
<dbReference type="GO" id="GO:0003723">
    <property type="term" value="F:RNA binding"/>
    <property type="evidence" value="ECO:0007669"/>
    <property type="project" value="UniProtKB-UniRule"/>
</dbReference>
<dbReference type="SMART" id="SM00651">
    <property type="entry name" value="Sm"/>
    <property type="match status" value="1"/>
</dbReference>
<dbReference type="PROSITE" id="PS52002">
    <property type="entry name" value="SM"/>
    <property type="match status" value="1"/>
</dbReference>
<dbReference type="GO" id="GO:0071013">
    <property type="term" value="C:catalytic step 2 spliceosome"/>
    <property type="evidence" value="ECO:0007669"/>
    <property type="project" value="TreeGrafter"/>
</dbReference>
<accession>A0A1C9ZRT6</accession>
<reference evidence="11" key="1">
    <citation type="submission" date="2015-10" db="EMBL/GenBank/DDBJ databases">
        <title>Evolution of the mating-type locus in an isomorphic haploid-diploid life cycle and isogamy.</title>
        <authorList>
            <person name="Yamazaki T."/>
            <person name="Suzuki R."/>
            <person name="Ichihara K."/>
            <person name="Toyoda A."/>
            <person name="Kuwano K."/>
            <person name="Kawano S."/>
        </authorList>
    </citation>
    <scope>NUCLEOTIDE SEQUENCE</scope>
    <source>
        <strain evidence="11">MGEC-2</strain>
    </source>
</reference>
<comment type="function">
    <text evidence="9">Plays a role in pre-mRNA splicing.</text>
</comment>
<dbReference type="GO" id="GO:0005686">
    <property type="term" value="C:U2 snRNP"/>
    <property type="evidence" value="ECO:0007669"/>
    <property type="project" value="TreeGrafter"/>
</dbReference>
<dbReference type="GO" id="GO:0005685">
    <property type="term" value="C:U1 snRNP"/>
    <property type="evidence" value="ECO:0007669"/>
    <property type="project" value="TreeGrafter"/>
</dbReference>
<keyword evidence="7 9" id="KW-0539">Nucleus</keyword>
<proteinExistence type="evidence at transcript level"/>
<keyword evidence="4 9" id="KW-0747">Spliceosome</keyword>
<dbReference type="GO" id="GO:0005689">
    <property type="term" value="C:U12-type spliceosomal complex"/>
    <property type="evidence" value="ECO:0007669"/>
    <property type="project" value="TreeGrafter"/>
</dbReference>
<dbReference type="GO" id="GO:0000387">
    <property type="term" value="P:spliceosomal snRNP assembly"/>
    <property type="evidence" value="ECO:0007669"/>
    <property type="project" value="UniProtKB-UniRule"/>
</dbReference>
<dbReference type="Pfam" id="PF01423">
    <property type="entry name" value="LSM"/>
    <property type="match status" value="1"/>
</dbReference>
<dbReference type="InterPro" id="IPR044641">
    <property type="entry name" value="Lsm7/SmG-like"/>
</dbReference>
<dbReference type="EMBL" id="LC088560">
    <property type="protein sequence ID" value="BAV58248.1"/>
    <property type="molecule type" value="mRNA"/>
</dbReference>
<dbReference type="GO" id="GO:0071004">
    <property type="term" value="C:U2-type prespliceosome"/>
    <property type="evidence" value="ECO:0007669"/>
    <property type="project" value="TreeGrafter"/>
</dbReference>
<dbReference type="InterPro" id="IPR034098">
    <property type="entry name" value="Sm_G"/>
</dbReference>
<dbReference type="GO" id="GO:0005687">
    <property type="term" value="C:U4 snRNP"/>
    <property type="evidence" value="ECO:0007669"/>
    <property type="project" value="TreeGrafter"/>
</dbReference>
<protein>
    <recommendedName>
        <fullName evidence="9">Small nuclear ribonucleoprotein G</fullName>
        <shortName evidence="9">snRNP-G</shortName>
    </recommendedName>
</protein>
<dbReference type="CDD" id="cd01719">
    <property type="entry name" value="Sm_G"/>
    <property type="match status" value="1"/>
</dbReference>
<evidence type="ECO:0000313" key="11">
    <source>
        <dbReference type="EMBL" id="BAV58248.1"/>
    </source>
</evidence>
<evidence type="ECO:0000256" key="4">
    <source>
        <dbReference type="ARBA" id="ARBA00022728"/>
    </source>
</evidence>
<dbReference type="PANTHER" id="PTHR10553:SF2">
    <property type="entry name" value="SMALL NUCLEAR RIBONUCLEOPROTEIN G"/>
    <property type="match status" value="1"/>
</dbReference>
<evidence type="ECO:0000256" key="7">
    <source>
        <dbReference type="ARBA" id="ARBA00023242"/>
    </source>
</evidence>
<evidence type="ECO:0000256" key="2">
    <source>
        <dbReference type="ARBA" id="ARBA00006850"/>
    </source>
</evidence>
<evidence type="ECO:0000256" key="8">
    <source>
        <dbReference type="ARBA" id="ARBA00023274"/>
    </source>
</evidence>
<comment type="subcellular location">
    <subcellularLocation>
        <location evidence="1 9">Nucleus</location>
    </subcellularLocation>
</comment>
<evidence type="ECO:0000256" key="6">
    <source>
        <dbReference type="ARBA" id="ARBA00023187"/>
    </source>
</evidence>
<sequence length="75" mass="8523">MPKPQQPELRSFMEKRLKLKLNARRQVSGIMRGFDQFMNIVLDKATDEKDGSALGMVVIRGNSIETIEVDMTSQP</sequence>
<dbReference type="PANTHER" id="PTHR10553">
    <property type="entry name" value="SMALL NUCLEAR RIBONUCLEOPROTEIN"/>
    <property type="match status" value="1"/>
</dbReference>
<dbReference type="GO" id="GO:0043186">
    <property type="term" value="C:P granule"/>
    <property type="evidence" value="ECO:0007669"/>
    <property type="project" value="TreeGrafter"/>
</dbReference>
<keyword evidence="3 9" id="KW-0507">mRNA processing</keyword>
<evidence type="ECO:0000256" key="9">
    <source>
        <dbReference type="RuleBase" id="RU365052"/>
    </source>
</evidence>
<dbReference type="GO" id="GO:0097526">
    <property type="term" value="C:spliceosomal tri-snRNP complex"/>
    <property type="evidence" value="ECO:0007669"/>
    <property type="project" value="TreeGrafter"/>
</dbReference>
<dbReference type="AlphaFoldDB" id="A0A1C9ZRT6"/>
<feature type="domain" description="Sm" evidence="10">
    <location>
        <begin position="4"/>
        <end position="73"/>
    </location>
</feature>
<evidence type="ECO:0000256" key="3">
    <source>
        <dbReference type="ARBA" id="ARBA00022664"/>
    </source>
</evidence>
<evidence type="ECO:0000256" key="5">
    <source>
        <dbReference type="ARBA" id="ARBA00022884"/>
    </source>
</evidence>